<dbReference type="PANTHER" id="PTHR30576">
    <property type="entry name" value="COLANIC BIOSYNTHESIS UDP-GLUCOSE LIPID CARRIER TRANSFERASE"/>
    <property type="match status" value="1"/>
</dbReference>
<comment type="similarity">
    <text evidence="2">Belongs to the bacterial sugar transferase family.</text>
</comment>
<dbReference type="PANTHER" id="PTHR30576:SF10">
    <property type="entry name" value="SLL5057 PROTEIN"/>
    <property type="match status" value="1"/>
</dbReference>
<evidence type="ECO:0000256" key="4">
    <source>
        <dbReference type="ARBA" id="ARBA00022692"/>
    </source>
</evidence>
<evidence type="ECO:0000256" key="1">
    <source>
        <dbReference type="ARBA" id="ARBA00004141"/>
    </source>
</evidence>
<dbReference type="NCBIfam" id="TIGR03025">
    <property type="entry name" value="EPS_sugtrans"/>
    <property type="match status" value="1"/>
</dbReference>
<evidence type="ECO:0000313" key="9">
    <source>
        <dbReference type="EMBL" id="GAA5182987.1"/>
    </source>
</evidence>
<evidence type="ECO:0000256" key="6">
    <source>
        <dbReference type="ARBA" id="ARBA00023136"/>
    </source>
</evidence>
<protein>
    <submittedName>
        <fullName evidence="9">Sugar transferase</fullName>
    </submittedName>
</protein>
<evidence type="ECO:0000259" key="8">
    <source>
        <dbReference type="Pfam" id="PF02397"/>
    </source>
</evidence>
<feature type="transmembrane region" description="Helical" evidence="7">
    <location>
        <begin position="351"/>
        <end position="371"/>
    </location>
</feature>
<keyword evidence="3 9" id="KW-0808">Transferase</keyword>
<keyword evidence="10" id="KW-1185">Reference proteome</keyword>
<evidence type="ECO:0000256" key="2">
    <source>
        <dbReference type="ARBA" id="ARBA00006464"/>
    </source>
</evidence>
<accession>A0ABP9RP05</accession>
<evidence type="ECO:0000256" key="5">
    <source>
        <dbReference type="ARBA" id="ARBA00022989"/>
    </source>
</evidence>
<keyword evidence="4 7" id="KW-0812">Transmembrane</keyword>
<evidence type="ECO:0000256" key="7">
    <source>
        <dbReference type="SAM" id="Phobius"/>
    </source>
</evidence>
<comment type="caution">
    <text evidence="9">The sequence shown here is derived from an EMBL/GenBank/DDBJ whole genome shotgun (WGS) entry which is preliminary data.</text>
</comment>
<reference evidence="10" key="1">
    <citation type="journal article" date="2019" name="Int. J. Syst. Evol. Microbiol.">
        <title>The Global Catalogue of Microorganisms (GCM) 10K type strain sequencing project: providing services to taxonomists for standard genome sequencing and annotation.</title>
        <authorList>
            <consortium name="The Broad Institute Genomics Platform"/>
            <consortium name="The Broad Institute Genome Sequencing Center for Infectious Disease"/>
            <person name="Wu L."/>
            <person name="Ma J."/>
        </authorList>
    </citation>
    <scope>NUCLEOTIDE SEQUENCE [LARGE SCALE GENOMIC DNA]</scope>
    <source>
        <strain evidence="10">JCM 18304</strain>
    </source>
</reference>
<organism evidence="9 10">
    <name type="scientific">Rugosimonospora acidiphila</name>
    <dbReference type="NCBI Taxonomy" id="556531"/>
    <lineage>
        <taxon>Bacteria</taxon>
        <taxon>Bacillati</taxon>
        <taxon>Actinomycetota</taxon>
        <taxon>Actinomycetes</taxon>
        <taxon>Micromonosporales</taxon>
        <taxon>Micromonosporaceae</taxon>
        <taxon>Rugosimonospora</taxon>
    </lineage>
</organism>
<feature type="transmembrane region" description="Helical" evidence="7">
    <location>
        <begin position="80"/>
        <end position="101"/>
    </location>
</feature>
<sequence>MTTINFVSTANAAVDHETTITVPLAPLDLPNEAGFARTGWEARYVRLLVLLDLLVGMVAAGVALISRFGSSVDETYNRDYLWFTLALPFAWLLTLTIYRAFEPRYLFVGNDEYERVFRAGVGMTAALAILSFTFDLRLARGYIVIAMPLAIVAGLSVRWFMRRRLHAAWASGERLRRVILVGHEQAAQETTRQLRRERYHGMGVVGVCLPRAFVEAGTLARGVPGGAFTPNGAGVPAGNGGAPAPGQPVLRRLPGLPPVYGSFDEVAQAVQRAHADTVIVLSCPELDGTALRRLAWKLERDDIDLIVASTLVDVAGDRTTIRPVDGLPLLHVEHPRLKGGRRVFKGIFDRVASLVGLLVLAPVLLTIAVLIKTTPGRPGPVIFQQTRVGRNGQQFVMYKFRTMYQDAESRLAELSHLNETGGTLFKMRNDPRVTPVGRWLRKFSLDEVPQLINVAKGDMSLVGPRPPLPREVAEYPFDMRRRLVVKPGLTGLWQVSGRSDLSWEESIRLDLQYVENWSFAMDVMILARTVFAVCRSAGAY</sequence>
<dbReference type="EMBL" id="BAABJQ010000005">
    <property type="protein sequence ID" value="GAA5182987.1"/>
    <property type="molecule type" value="Genomic_DNA"/>
</dbReference>
<proteinExistence type="inferred from homology"/>
<keyword evidence="6 7" id="KW-0472">Membrane</keyword>
<feature type="domain" description="Bacterial sugar transferase" evidence="8">
    <location>
        <begin position="345"/>
        <end position="534"/>
    </location>
</feature>
<dbReference type="Proteomes" id="UP001501570">
    <property type="component" value="Unassembled WGS sequence"/>
</dbReference>
<dbReference type="GO" id="GO:0016740">
    <property type="term" value="F:transferase activity"/>
    <property type="evidence" value="ECO:0007669"/>
    <property type="project" value="UniProtKB-KW"/>
</dbReference>
<gene>
    <name evidence="9" type="ORF">GCM10023322_21150</name>
</gene>
<dbReference type="InterPro" id="IPR003362">
    <property type="entry name" value="Bact_transf"/>
</dbReference>
<feature type="transmembrane region" description="Helical" evidence="7">
    <location>
        <begin position="116"/>
        <end position="134"/>
    </location>
</feature>
<dbReference type="Pfam" id="PF02397">
    <property type="entry name" value="Bac_transf"/>
    <property type="match status" value="1"/>
</dbReference>
<keyword evidence="5 7" id="KW-1133">Transmembrane helix</keyword>
<feature type="transmembrane region" description="Helical" evidence="7">
    <location>
        <begin position="140"/>
        <end position="161"/>
    </location>
</feature>
<comment type="subcellular location">
    <subcellularLocation>
        <location evidence="1">Membrane</location>
        <topology evidence="1">Multi-pass membrane protein</topology>
    </subcellularLocation>
</comment>
<feature type="transmembrane region" description="Helical" evidence="7">
    <location>
        <begin position="47"/>
        <end position="68"/>
    </location>
</feature>
<evidence type="ECO:0000256" key="3">
    <source>
        <dbReference type="ARBA" id="ARBA00022679"/>
    </source>
</evidence>
<dbReference type="InterPro" id="IPR017475">
    <property type="entry name" value="EPS_sugar_tfrase"/>
</dbReference>
<name>A0ABP9RP05_9ACTN</name>
<evidence type="ECO:0000313" key="10">
    <source>
        <dbReference type="Proteomes" id="UP001501570"/>
    </source>
</evidence>